<dbReference type="AlphaFoldDB" id="A0A812V3P5"/>
<organism evidence="1 2">
    <name type="scientific">Symbiodinium necroappetens</name>
    <dbReference type="NCBI Taxonomy" id="1628268"/>
    <lineage>
        <taxon>Eukaryota</taxon>
        <taxon>Sar</taxon>
        <taxon>Alveolata</taxon>
        <taxon>Dinophyceae</taxon>
        <taxon>Suessiales</taxon>
        <taxon>Symbiodiniaceae</taxon>
        <taxon>Symbiodinium</taxon>
    </lineage>
</organism>
<sequence length="110" mass="12585">MKKYVKPQGGLRIENEGDVVTFLGYGNVHWSRSSRIVHGIGWTLPLSWLRSTFLAKKNHLVYDIGNTTFRMETALGGYRTVDAHLGQLWHYYNKTGILATGDTLLVDQWF</sequence>
<proteinExistence type="predicted"/>
<evidence type="ECO:0000313" key="1">
    <source>
        <dbReference type="EMBL" id="CAE7604155.1"/>
    </source>
</evidence>
<gene>
    <name evidence="1" type="ORF">SNEC2469_LOCUS17273</name>
</gene>
<comment type="caution">
    <text evidence="1">The sequence shown here is derived from an EMBL/GenBank/DDBJ whole genome shotgun (WGS) entry which is preliminary data.</text>
</comment>
<dbReference type="EMBL" id="CAJNJA010028499">
    <property type="protein sequence ID" value="CAE7604155.1"/>
    <property type="molecule type" value="Genomic_DNA"/>
</dbReference>
<evidence type="ECO:0000313" key="2">
    <source>
        <dbReference type="Proteomes" id="UP000601435"/>
    </source>
</evidence>
<name>A0A812V3P5_9DINO</name>
<keyword evidence="2" id="KW-1185">Reference proteome</keyword>
<accession>A0A812V3P5</accession>
<reference evidence="1" key="1">
    <citation type="submission" date="2021-02" db="EMBL/GenBank/DDBJ databases">
        <authorList>
            <person name="Dougan E. K."/>
            <person name="Rhodes N."/>
            <person name="Thang M."/>
            <person name="Chan C."/>
        </authorList>
    </citation>
    <scope>NUCLEOTIDE SEQUENCE</scope>
</reference>
<protein>
    <submittedName>
        <fullName evidence="1">Uncharacterized protein</fullName>
    </submittedName>
</protein>
<dbReference type="OrthoDB" id="405963at2759"/>
<dbReference type="Proteomes" id="UP000601435">
    <property type="component" value="Unassembled WGS sequence"/>
</dbReference>